<dbReference type="Proteomes" id="UP001198565">
    <property type="component" value="Unassembled WGS sequence"/>
</dbReference>
<proteinExistence type="predicted"/>
<reference evidence="2 3" key="1">
    <citation type="submission" date="2021-08" db="EMBL/GenBank/DDBJ databases">
        <title>Streptomyces sp. PTM05 isolated from lichen.</title>
        <authorList>
            <person name="Somphong A."/>
            <person name="Phongsopitanun W."/>
            <person name="Tanasupawat S."/>
        </authorList>
    </citation>
    <scope>NUCLEOTIDE SEQUENCE [LARGE SCALE GENOMIC DNA]</scope>
    <source>
        <strain evidence="2 3">Ptm05</strain>
    </source>
</reference>
<feature type="compositionally biased region" description="Basic and acidic residues" evidence="1">
    <location>
        <begin position="10"/>
        <end position="37"/>
    </location>
</feature>
<accession>A0ABS7R482</accession>
<dbReference type="RefSeq" id="WP_222982564.1">
    <property type="nucleotide sequence ID" value="NZ_JAINVZ010000041.1"/>
</dbReference>
<protein>
    <submittedName>
        <fullName evidence="2">Uncharacterized protein</fullName>
    </submittedName>
</protein>
<sequence>MSTSASGAAGDRKMLPRLAGLEKDLPLRRKRAEKEQWLGEVEAST</sequence>
<organism evidence="2 3">
    <name type="scientific">Streptantibioticus parmotrematis</name>
    <dbReference type="NCBI Taxonomy" id="2873249"/>
    <lineage>
        <taxon>Bacteria</taxon>
        <taxon>Bacillati</taxon>
        <taxon>Actinomycetota</taxon>
        <taxon>Actinomycetes</taxon>
        <taxon>Kitasatosporales</taxon>
        <taxon>Streptomycetaceae</taxon>
        <taxon>Streptantibioticus</taxon>
    </lineage>
</organism>
<keyword evidence="3" id="KW-1185">Reference proteome</keyword>
<gene>
    <name evidence="2" type="ORF">K7472_31500</name>
</gene>
<dbReference type="EMBL" id="JAINVZ010000041">
    <property type="protein sequence ID" value="MBY8889335.1"/>
    <property type="molecule type" value="Genomic_DNA"/>
</dbReference>
<name>A0ABS7R482_9ACTN</name>
<evidence type="ECO:0000256" key="1">
    <source>
        <dbReference type="SAM" id="MobiDB-lite"/>
    </source>
</evidence>
<comment type="caution">
    <text evidence="2">The sequence shown here is derived from an EMBL/GenBank/DDBJ whole genome shotgun (WGS) entry which is preliminary data.</text>
</comment>
<evidence type="ECO:0000313" key="2">
    <source>
        <dbReference type="EMBL" id="MBY8889335.1"/>
    </source>
</evidence>
<feature type="region of interest" description="Disordered" evidence="1">
    <location>
        <begin position="1"/>
        <end position="45"/>
    </location>
</feature>
<evidence type="ECO:0000313" key="3">
    <source>
        <dbReference type="Proteomes" id="UP001198565"/>
    </source>
</evidence>